<keyword evidence="2" id="KW-1185">Reference proteome</keyword>
<reference evidence="1" key="1">
    <citation type="submission" date="2019-04" db="EMBL/GenBank/DDBJ databases">
        <title>Microbes associate with the intestines of laboratory mice.</title>
        <authorList>
            <person name="Navarre W."/>
            <person name="Wong E."/>
            <person name="Huang K."/>
            <person name="Tropini C."/>
            <person name="Ng K."/>
            <person name="Yu B."/>
        </authorList>
    </citation>
    <scope>NUCLEOTIDE SEQUENCE</scope>
    <source>
        <strain evidence="1">NM01_1-7b</strain>
    </source>
</reference>
<accession>A0AC61RRT2</accession>
<gene>
    <name evidence="1" type="ORF">E5329_19770</name>
</gene>
<proteinExistence type="predicted"/>
<evidence type="ECO:0000313" key="2">
    <source>
        <dbReference type="Proteomes" id="UP000304953"/>
    </source>
</evidence>
<sequence length="206" mass="22579">MKIEQYCVGQVATNCYFAVNGETKEMVIVDPGDSAQMLAEKIRQQGLKPKAVLLTHGHFDHAMAAGKLAEMFGIKIYAHEAEKETLENPHKNVSTMIGKSEAYHADVFAKDGEVLNLAGMELKVLHTPGHTEGGCCYYLEKEKVLFSGDTLFCQSVGRTDFPGGSMSGIVRSIREKLLALPDDVSVYPGHMDITTIGRERASNPFL</sequence>
<evidence type="ECO:0000313" key="1">
    <source>
        <dbReference type="EMBL" id="TGY91962.1"/>
    </source>
</evidence>
<dbReference type="Proteomes" id="UP000304953">
    <property type="component" value="Unassembled WGS sequence"/>
</dbReference>
<protein>
    <submittedName>
        <fullName evidence="1">MBL fold metallo-hydrolase</fullName>
    </submittedName>
</protein>
<comment type="caution">
    <text evidence="1">The sequence shown here is derived from an EMBL/GenBank/DDBJ whole genome shotgun (WGS) entry which is preliminary data.</text>
</comment>
<dbReference type="EMBL" id="SRYA01000049">
    <property type="protein sequence ID" value="TGY91962.1"/>
    <property type="molecule type" value="Genomic_DNA"/>
</dbReference>
<organism evidence="1 2">
    <name type="scientific">Petralouisia muris</name>
    <dbReference type="NCBI Taxonomy" id="3032872"/>
    <lineage>
        <taxon>Bacteria</taxon>
        <taxon>Bacillati</taxon>
        <taxon>Bacillota</taxon>
        <taxon>Clostridia</taxon>
        <taxon>Lachnospirales</taxon>
        <taxon>Lachnospiraceae</taxon>
        <taxon>Petralouisia</taxon>
    </lineage>
</organism>
<name>A0AC61RRT2_9FIRM</name>